<evidence type="ECO:0000256" key="1">
    <source>
        <dbReference type="SAM" id="Phobius"/>
    </source>
</evidence>
<keyword evidence="1" id="KW-0472">Membrane</keyword>
<feature type="transmembrane region" description="Helical" evidence="1">
    <location>
        <begin position="12"/>
        <end position="35"/>
    </location>
</feature>
<keyword evidence="3" id="KW-1185">Reference proteome</keyword>
<accession>A0ABW1X3E6</accession>
<evidence type="ECO:0000313" key="3">
    <source>
        <dbReference type="Proteomes" id="UP001596266"/>
    </source>
</evidence>
<dbReference type="Proteomes" id="UP001596266">
    <property type="component" value="Unassembled WGS sequence"/>
</dbReference>
<gene>
    <name evidence="2" type="ORF">ACFP57_13590</name>
</gene>
<keyword evidence="1" id="KW-0812">Transmembrane</keyword>
<comment type="caution">
    <text evidence="2">The sequence shown here is derived from an EMBL/GenBank/DDBJ whole genome shotgun (WGS) entry which is preliminary data.</text>
</comment>
<dbReference type="RefSeq" id="WP_281446156.1">
    <property type="nucleotide sequence ID" value="NZ_BAAAKI010000024.1"/>
</dbReference>
<reference evidence="3" key="1">
    <citation type="journal article" date="2019" name="Int. J. Syst. Evol. Microbiol.">
        <title>The Global Catalogue of Microorganisms (GCM) 10K type strain sequencing project: providing services to taxonomists for standard genome sequencing and annotation.</title>
        <authorList>
            <consortium name="The Broad Institute Genomics Platform"/>
            <consortium name="The Broad Institute Genome Sequencing Center for Infectious Disease"/>
            <person name="Wu L."/>
            <person name="Ma J."/>
        </authorList>
    </citation>
    <scope>NUCLEOTIDE SEQUENCE [LARGE SCALE GENOMIC DNA]</scope>
    <source>
        <strain evidence="3">CGMCC 1.15277</strain>
    </source>
</reference>
<dbReference type="EMBL" id="JBHSUA010000025">
    <property type="protein sequence ID" value="MFC6398009.1"/>
    <property type="molecule type" value="Genomic_DNA"/>
</dbReference>
<keyword evidence="1" id="KW-1133">Transmembrane helix</keyword>
<organism evidence="2 3">
    <name type="scientific">Luteococcus sanguinis</name>
    <dbReference type="NCBI Taxonomy" id="174038"/>
    <lineage>
        <taxon>Bacteria</taxon>
        <taxon>Bacillati</taxon>
        <taxon>Actinomycetota</taxon>
        <taxon>Actinomycetes</taxon>
        <taxon>Propionibacteriales</taxon>
        <taxon>Propionibacteriaceae</taxon>
        <taxon>Luteococcus</taxon>
    </lineage>
</organism>
<name>A0ABW1X3E6_9ACTN</name>
<evidence type="ECO:0000313" key="2">
    <source>
        <dbReference type="EMBL" id="MFC6398009.1"/>
    </source>
</evidence>
<proteinExistence type="predicted"/>
<protein>
    <submittedName>
        <fullName evidence="2">Uncharacterized protein</fullName>
    </submittedName>
</protein>
<sequence length="304" mass="34154">MDKFWGLTSTGWTAIYTLLTLGLLVVAVTAALVALGQWKAAKAQLADARKAELEARRPYVLVTAEESRASQQLFDLSIRNIGQRPALKVRVTMDPPPVRARETGDEYVLSKIKMLTEPIAMVAPGQEMRTFWDNHIERRGRDDLPNFHNVLVTYEDSSGHRYEETSVIDLEARRGALFTRIESVHTIGKTLDAMLDVFKGSSVLGKHGELDVAAVNETRDEYDARSEREAVIREGDMIKRQLWAQQLLSDGTPGKAQEVAELTKRLEDWKAAHAGLLANPEAPSRRARIAERGHHLLRRLTRRA</sequence>